<sequence>MSTEDDDENPPLRSTGFWIFKNPDPGFFVTSVSIATNFIISNMFLYGLTGRARLSYILSMMTIPCSVILCIRDARYDFERWKELSSLRQKGIPDRFMPYKCKYDWTDYEKFMDKKAKDLQ</sequence>
<keyword evidence="1" id="KW-0812">Transmembrane</keyword>
<evidence type="ECO:0000313" key="3">
    <source>
        <dbReference type="Proteomes" id="UP001196413"/>
    </source>
</evidence>
<dbReference type="Proteomes" id="UP001196413">
    <property type="component" value="Unassembled WGS sequence"/>
</dbReference>
<dbReference type="AlphaFoldDB" id="A0AAD5LU84"/>
<organism evidence="2 3">
    <name type="scientific">Parelaphostrongylus tenuis</name>
    <name type="common">Meningeal worm</name>
    <dbReference type="NCBI Taxonomy" id="148309"/>
    <lineage>
        <taxon>Eukaryota</taxon>
        <taxon>Metazoa</taxon>
        <taxon>Ecdysozoa</taxon>
        <taxon>Nematoda</taxon>
        <taxon>Chromadorea</taxon>
        <taxon>Rhabditida</taxon>
        <taxon>Rhabditina</taxon>
        <taxon>Rhabditomorpha</taxon>
        <taxon>Strongyloidea</taxon>
        <taxon>Metastrongylidae</taxon>
        <taxon>Parelaphostrongylus</taxon>
    </lineage>
</organism>
<keyword evidence="1" id="KW-0472">Membrane</keyword>
<protein>
    <submittedName>
        <fullName evidence="2">Uncharacterized protein</fullName>
    </submittedName>
</protein>
<keyword evidence="3" id="KW-1185">Reference proteome</keyword>
<comment type="caution">
    <text evidence="2">The sequence shown here is derived from an EMBL/GenBank/DDBJ whole genome shotgun (WGS) entry which is preliminary data.</text>
</comment>
<feature type="transmembrane region" description="Helical" evidence="1">
    <location>
        <begin position="27"/>
        <end position="48"/>
    </location>
</feature>
<gene>
    <name evidence="2" type="ORF">KIN20_038376</name>
</gene>
<evidence type="ECO:0000313" key="2">
    <source>
        <dbReference type="EMBL" id="KAJ1346665.1"/>
    </source>
</evidence>
<reference evidence="2" key="1">
    <citation type="submission" date="2021-06" db="EMBL/GenBank/DDBJ databases">
        <title>Parelaphostrongylus tenuis whole genome reference sequence.</title>
        <authorList>
            <person name="Garwood T.J."/>
            <person name="Larsen P.A."/>
            <person name="Fountain-Jones N.M."/>
            <person name="Garbe J.R."/>
            <person name="Macchietto M.G."/>
            <person name="Kania S.A."/>
            <person name="Gerhold R.W."/>
            <person name="Richards J.E."/>
            <person name="Wolf T.M."/>
        </authorList>
    </citation>
    <scope>NUCLEOTIDE SEQUENCE</scope>
    <source>
        <strain evidence="2">MNPRO001-30</strain>
        <tissue evidence="2">Meninges</tissue>
    </source>
</reference>
<proteinExistence type="predicted"/>
<dbReference type="EMBL" id="JAHQIW010000205">
    <property type="protein sequence ID" value="KAJ1346665.1"/>
    <property type="molecule type" value="Genomic_DNA"/>
</dbReference>
<keyword evidence="1" id="KW-1133">Transmembrane helix</keyword>
<accession>A0AAD5LU84</accession>
<evidence type="ECO:0000256" key="1">
    <source>
        <dbReference type="SAM" id="Phobius"/>
    </source>
</evidence>
<name>A0AAD5LU84_PARTN</name>